<dbReference type="EMBL" id="MU393739">
    <property type="protein sequence ID" value="KAI4858527.1"/>
    <property type="molecule type" value="Genomic_DNA"/>
</dbReference>
<evidence type="ECO:0000313" key="1">
    <source>
        <dbReference type="EMBL" id="KAI4858527.1"/>
    </source>
</evidence>
<dbReference type="Proteomes" id="UP001497700">
    <property type="component" value="Unassembled WGS sequence"/>
</dbReference>
<sequence>MDGKYAVRAATPADVNGIVDVVLVAMAHDPQWNWRFVHKREFQEDHYKFTRLLYEEFVSPANDDWHVILAEAKSPDDSVKVVAFAVWDVSFANKATMGPLYKPQNPMATVARAGGSKRRDVEPQRQAAFQAASGEKKQRFFDEYGDRQLRLKILGVHPDHWRRGIGSELVRWGMNRASEEGIPVTLVAGSQGLHLYSRLGFKTLGEYVTQVSGEEECVKSYGMVYKSQDSEKAQV</sequence>
<name>A0ACB9YH71_9PEZI</name>
<proteinExistence type="predicted"/>
<evidence type="ECO:0000313" key="2">
    <source>
        <dbReference type="Proteomes" id="UP001497700"/>
    </source>
</evidence>
<protein>
    <submittedName>
        <fullName evidence="1">Acyl-CoA N-acyltransferase</fullName>
    </submittedName>
</protein>
<organism evidence="1 2">
    <name type="scientific">Hypoxylon rubiginosum</name>
    <dbReference type="NCBI Taxonomy" id="110542"/>
    <lineage>
        <taxon>Eukaryota</taxon>
        <taxon>Fungi</taxon>
        <taxon>Dikarya</taxon>
        <taxon>Ascomycota</taxon>
        <taxon>Pezizomycotina</taxon>
        <taxon>Sordariomycetes</taxon>
        <taxon>Xylariomycetidae</taxon>
        <taxon>Xylariales</taxon>
        <taxon>Hypoxylaceae</taxon>
        <taxon>Hypoxylon</taxon>
    </lineage>
</organism>
<reference evidence="1 2" key="1">
    <citation type="journal article" date="2022" name="New Phytol.">
        <title>Ecological generalism drives hyperdiversity of secondary metabolite gene clusters in xylarialean endophytes.</title>
        <authorList>
            <person name="Franco M.E.E."/>
            <person name="Wisecaver J.H."/>
            <person name="Arnold A.E."/>
            <person name="Ju Y.M."/>
            <person name="Slot J.C."/>
            <person name="Ahrendt S."/>
            <person name="Moore L.P."/>
            <person name="Eastman K.E."/>
            <person name="Scott K."/>
            <person name="Konkel Z."/>
            <person name="Mondo S.J."/>
            <person name="Kuo A."/>
            <person name="Hayes R.D."/>
            <person name="Haridas S."/>
            <person name="Andreopoulos B."/>
            <person name="Riley R."/>
            <person name="LaButti K."/>
            <person name="Pangilinan J."/>
            <person name="Lipzen A."/>
            <person name="Amirebrahimi M."/>
            <person name="Yan J."/>
            <person name="Adam C."/>
            <person name="Keymanesh K."/>
            <person name="Ng V."/>
            <person name="Louie K."/>
            <person name="Northen T."/>
            <person name="Drula E."/>
            <person name="Henrissat B."/>
            <person name="Hsieh H.M."/>
            <person name="Youens-Clark K."/>
            <person name="Lutzoni F."/>
            <person name="Miadlikowska J."/>
            <person name="Eastwood D.C."/>
            <person name="Hamelin R.C."/>
            <person name="Grigoriev I.V."/>
            <person name="U'Ren J.M."/>
        </authorList>
    </citation>
    <scope>NUCLEOTIDE SEQUENCE [LARGE SCALE GENOMIC DNA]</scope>
    <source>
        <strain evidence="1 2">CBS 119005</strain>
    </source>
</reference>
<accession>A0ACB9YH71</accession>
<keyword evidence="2" id="KW-1185">Reference proteome</keyword>
<gene>
    <name evidence="1" type="ORF">F4820DRAFT_442300</name>
</gene>
<comment type="caution">
    <text evidence="1">The sequence shown here is derived from an EMBL/GenBank/DDBJ whole genome shotgun (WGS) entry which is preliminary data.</text>
</comment>